<dbReference type="EMBL" id="FXWV01000001">
    <property type="protein sequence ID" value="SMR70000.1"/>
    <property type="molecule type" value="Genomic_DNA"/>
</dbReference>
<dbReference type="PANTHER" id="PTHR39431">
    <property type="entry name" value="FRPA/C-RELATED PROTEIN"/>
    <property type="match status" value="1"/>
</dbReference>
<dbReference type="PANTHER" id="PTHR39431:SF1">
    <property type="entry name" value="FRPA_C-RELATED PROTEIN"/>
    <property type="match status" value="1"/>
</dbReference>
<comment type="caution">
    <text evidence="2">The sequence shown here is derived from an EMBL/GenBank/DDBJ whole genome shotgun (WGS) entry which is preliminary data.</text>
</comment>
<protein>
    <recommendedName>
        <fullName evidence="4">VCBS repeat-containing protein</fullName>
    </recommendedName>
</protein>
<evidence type="ECO:0000313" key="2">
    <source>
        <dbReference type="EMBL" id="SMR70000.1"/>
    </source>
</evidence>
<gene>
    <name evidence="2" type="ORF">SAMN04487964_101428</name>
</gene>
<accession>A0ABY1RWN3</accession>
<feature type="region of interest" description="Disordered" evidence="1">
    <location>
        <begin position="1"/>
        <end position="34"/>
    </location>
</feature>
<sequence length="376" mass="40992">MQIKQHSLQSTSERSYSRSESEQTALRVGRVSTDSETGNRRVDVVFETSAASQRELNTYSAMALRAHAASPASSATDMAGKTQPSSIGGIDDPQNLIQTKDRLKLELIVRLHKAITGKEIKVMLINPDQLRTNGGHEPAFTPDSVSPSSPPVQSAIGVELERSQTIRESEQTRFAVNGRIQTRDGQTIDLEIELNMARSVSIEQHQMLRLGARLSDPLVLNFDGTATELSNTRFKFDLDLDGKADDVPTLAGQNAFLVLDRNGDGQINDGREMFGALSGNGFVELSEYDSDGNGFIDEGDSIFSHLRLWSPTADGQGQLMTLGSSNVGAIWLHHSSTEFSLTPDLEENRLGVIRSSSIYLSEDGQVGTVQQLDLSI</sequence>
<evidence type="ECO:0008006" key="4">
    <source>
        <dbReference type="Google" id="ProtNLM"/>
    </source>
</evidence>
<dbReference type="RefSeq" id="WP_239041815.1">
    <property type="nucleotide sequence ID" value="NZ_BAAAEY010000002.1"/>
</dbReference>
<name>A0ABY1RWN3_9GAMM</name>
<feature type="compositionally biased region" description="Polar residues" evidence="1">
    <location>
        <begin position="71"/>
        <end position="86"/>
    </location>
</feature>
<organism evidence="2 3">
    <name type="scientific">Marinobacterium sediminicola</name>
    <dbReference type="NCBI Taxonomy" id="518898"/>
    <lineage>
        <taxon>Bacteria</taxon>
        <taxon>Pseudomonadati</taxon>
        <taxon>Pseudomonadota</taxon>
        <taxon>Gammaproteobacteria</taxon>
        <taxon>Oceanospirillales</taxon>
        <taxon>Oceanospirillaceae</taxon>
        <taxon>Marinobacterium</taxon>
    </lineage>
</organism>
<feature type="region of interest" description="Disordered" evidence="1">
    <location>
        <begin position="70"/>
        <end position="93"/>
    </location>
</feature>
<keyword evidence="3" id="KW-1185">Reference proteome</keyword>
<evidence type="ECO:0000313" key="3">
    <source>
        <dbReference type="Proteomes" id="UP001159257"/>
    </source>
</evidence>
<proteinExistence type="predicted"/>
<evidence type="ECO:0000256" key="1">
    <source>
        <dbReference type="SAM" id="MobiDB-lite"/>
    </source>
</evidence>
<dbReference type="Proteomes" id="UP001159257">
    <property type="component" value="Unassembled WGS sequence"/>
</dbReference>
<reference evidence="2 3" key="1">
    <citation type="submission" date="2017-05" db="EMBL/GenBank/DDBJ databases">
        <authorList>
            <person name="Varghese N."/>
            <person name="Submissions S."/>
        </authorList>
    </citation>
    <scope>NUCLEOTIDE SEQUENCE [LARGE SCALE GENOMIC DNA]</scope>
    <source>
        <strain evidence="2 3">CGMCC 1.7287</strain>
    </source>
</reference>